<protein>
    <submittedName>
        <fullName evidence="1">Uncharacterized protein</fullName>
    </submittedName>
</protein>
<dbReference type="EMBL" id="QUMQ01000001">
    <property type="protein sequence ID" value="REF97510.1"/>
    <property type="molecule type" value="Genomic_DNA"/>
</dbReference>
<keyword evidence="2" id="KW-1185">Reference proteome</keyword>
<evidence type="ECO:0000313" key="2">
    <source>
        <dbReference type="Proteomes" id="UP000256913"/>
    </source>
</evidence>
<proteinExistence type="predicted"/>
<comment type="caution">
    <text evidence="1">The sequence shown here is derived from an EMBL/GenBank/DDBJ whole genome shotgun (WGS) entry which is preliminary data.</text>
</comment>
<dbReference type="AlphaFoldDB" id="A0A3D9ZV03"/>
<sequence length="53" mass="5712">MLVDGIAETISILGAPEPAFKTGHWSTMHRGIACLGWVIGGWTRWNLLTTMGG</sequence>
<accession>A0A3D9ZV03</accession>
<dbReference type="Proteomes" id="UP000256913">
    <property type="component" value="Unassembled WGS sequence"/>
</dbReference>
<organism evidence="1 2">
    <name type="scientific">Asanoa ferruginea</name>
    <dbReference type="NCBI Taxonomy" id="53367"/>
    <lineage>
        <taxon>Bacteria</taxon>
        <taxon>Bacillati</taxon>
        <taxon>Actinomycetota</taxon>
        <taxon>Actinomycetes</taxon>
        <taxon>Micromonosporales</taxon>
        <taxon>Micromonosporaceae</taxon>
        <taxon>Asanoa</taxon>
    </lineage>
</organism>
<name>A0A3D9ZV03_9ACTN</name>
<gene>
    <name evidence="1" type="ORF">DFJ67_3511</name>
</gene>
<evidence type="ECO:0000313" key="1">
    <source>
        <dbReference type="EMBL" id="REF97510.1"/>
    </source>
</evidence>
<reference evidence="1 2" key="1">
    <citation type="submission" date="2018-08" db="EMBL/GenBank/DDBJ databases">
        <title>Sequencing the genomes of 1000 actinobacteria strains.</title>
        <authorList>
            <person name="Klenk H.-P."/>
        </authorList>
    </citation>
    <scope>NUCLEOTIDE SEQUENCE [LARGE SCALE GENOMIC DNA]</scope>
    <source>
        <strain evidence="1 2">DSM 44099</strain>
    </source>
</reference>